<keyword evidence="3" id="KW-0597">Phosphoprotein</keyword>
<dbReference type="FunFam" id="3.10.20.230:FF:000004">
    <property type="entry name" value="Doublecortin domain containing 2"/>
    <property type="match status" value="1"/>
</dbReference>
<dbReference type="Gene3D" id="3.10.20.230">
    <property type="entry name" value="Doublecortin domain"/>
    <property type="match status" value="2"/>
</dbReference>
<sequence length="532" mass="58363">MMNSDKPNFLSQPVVKNIFVYRNGDPYYEGRRLVINEKRVSNFETFLKEVTGGVQAPFGAVRTIYTPKAGHRVSSLEHLQSGEQYVAAGKEKFKKLDYLQIGTKKKKMLQSNGQVKPVPQSRIIVSARFLKPIREPCTIFILANGDVLNPAIRLLIPQRILVQHARVLEMITEKMGLRVLGGVRSLYTLDGTIISEGKDLENGQFYVAVGREKFKKLPYSELIFNKPIGMRRFVGSKAASLPPIYRFRKQNGNVGRDQSKSIVSNGEAEETKTSPLTQQKEHLATIVSELSQARLLKLRQKKSGMTMSLGGQSNDDGEQGAAEDPGESSGNQEAQPPEGSKDDACAEEQISEEAKGTSKDPDDCTEKDEGVEKPIEDGDGGGGKEEKSEEKSDSPSPSNEKNEEKSDNSASAPEEKETEGKLEEGKEEAKPEDREPDNTGQSGEGEVSGDGTEESPPAEAVSKDQGEEGQGSVVEDKPEQEKAGSSETKKENAEEEEEKPSDQIQEEPENKEEEESGGHKGSEKEDQGGEKE</sequence>
<dbReference type="GO" id="GO:0005930">
    <property type="term" value="C:axoneme"/>
    <property type="evidence" value="ECO:0007669"/>
    <property type="project" value="UniProtKB-SubCell"/>
</dbReference>
<dbReference type="FunFam" id="3.10.20.230:FF:000005">
    <property type="entry name" value="Doublecortin domain containing 2"/>
    <property type="match status" value="1"/>
</dbReference>
<feature type="compositionally biased region" description="Basic and acidic residues" evidence="13">
    <location>
        <begin position="474"/>
        <end position="492"/>
    </location>
</feature>
<evidence type="ECO:0000256" key="6">
    <source>
        <dbReference type="ARBA" id="ARBA00022902"/>
    </source>
</evidence>
<dbReference type="EMBL" id="JAFIRN010000001">
    <property type="protein sequence ID" value="KAG5857131.1"/>
    <property type="molecule type" value="Genomic_DNA"/>
</dbReference>
<evidence type="ECO:0000256" key="3">
    <source>
        <dbReference type="ARBA" id="ARBA00022553"/>
    </source>
</evidence>
<dbReference type="SMART" id="SM00537">
    <property type="entry name" value="DCX"/>
    <property type="match status" value="2"/>
</dbReference>
<feature type="domain" description="Doublecortin" evidence="14">
    <location>
        <begin position="16"/>
        <end position="99"/>
    </location>
</feature>
<evidence type="ECO:0000256" key="4">
    <source>
        <dbReference type="ARBA" id="ARBA00022737"/>
    </source>
</evidence>
<feature type="region of interest" description="Disordered" evidence="13">
    <location>
        <begin position="250"/>
        <end position="277"/>
    </location>
</feature>
<feature type="compositionally biased region" description="Polar residues" evidence="13">
    <location>
        <begin position="303"/>
        <end position="314"/>
    </location>
</feature>
<dbReference type="Pfam" id="PF03607">
    <property type="entry name" value="DCX"/>
    <property type="match status" value="2"/>
</dbReference>
<feature type="compositionally biased region" description="Basic and acidic residues" evidence="13">
    <location>
        <begin position="352"/>
        <end position="393"/>
    </location>
</feature>
<comment type="function">
    <text evidence="10">Protein that plays a role in the inhibition of canonical Wnt signaling pathway. May be involved in neuronal migration during development of the cerebral neocortex. Involved in the control of ciliogenesis and ciliary length.</text>
</comment>
<dbReference type="AlphaFoldDB" id="A0A9D3MXZ7"/>
<keyword evidence="16" id="KW-1185">Reference proteome</keyword>
<dbReference type="InterPro" id="IPR003533">
    <property type="entry name" value="Doublecortin_dom"/>
</dbReference>
<dbReference type="GO" id="GO:0005874">
    <property type="term" value="C:microtubule"/>
    <property type="evidence" value="ECO:0007669"/>
    <property type="project" value="TreeGrafter"/>
</dbReference>
<feature type="compositionally biased region" description="Basic and acidic residues" evidence="13">
    <location>
        <begin position="400"/>
        <end position="437"/>
    </location>
</feature>
<evidence type="ECO:0000256" key="9">
    <source>
        <dbReference type="ARBA" id="ARBA00037822"/>
    </source>
</evidence>
<gene>
    <name evidence="15" type="ORF">ANANG_G00015830</name>
</gene>
<accession>A0A9D3MXZ7</accession>
<organism evidence="15 16">
    <name type="scientific">Anguilla anguilla</name>
    <name type="common">European freshwater eel</name>
    <name type="synonym">Muraena anguilla</name>
    <dbReference type="NCBI Taxonomy" id="7936"/>
    <lineage>
        <taxon>Eukaryota</taxon>
        <taxon>Metazoa</taxon>
        <taxon>Chordata</taxon>
        <taxon>Craniata</taxon>
        <taxon>Vertebrata</taxon>
        <taxon>Euteleostomi</taxon>
        <taxon>Actinopterygii</taxon>
        <taxon>Neopterygii</taxon>
        <taxon>Teleostei</taxon>
        <taxon>Anguilliformes</taxon>
        <taxon>Anguillidae</taxon>
        <taxon>Anguilla</taxon>
    </lineage>
</organism>
<dbReference type="GO" id="GO:0035556">
    <property type="term" value="P:intracellular signal transduction"/>
    <property type="evidence" value="ECO:0007669"/>
    <property type="project" value="InterPro"/>
</dbReference>
<dbReference type="PANTHER" id="PTHR23004:SF5">
    <property type="entry name" value="DOUBLECORTIN DOMAIN-CONTAINING PROTEIN 2"/>
    <property type="match status" value="1"/>
</dbReference>
<keyword evidence="7" id="KW-0206">Cytoskeleton</keyword>
<keyword evidence="4" id="KW-0677">Repeat</keyword>
<keyword evidence="8" id="KW-0966">Cell projection</keyword>
<dbReference type="PROSITE" id="PS50309">
    <property type="entry name" value="DC"/>
    <property type="match status" value="2"/>
</dbReference>
<evidence type="ECO:0000313" key="15">
    <source>
        <dbReference type="EMBL" id="KAG5857131.1"/>
    </source>
</evidence>
<dbReference type="PANTHER" id="PTHR23004">
    <property type="entry name" value="DOUBLECORTIN DOMAIN CONTAINING 2"/>
    <property type="match status" value="1"/>
</dbReference>
<evidence type="ECO:0000256" key="1">
    <source>
        <dbReference type="ARBA" id="ARBA00004430"/>
    </source>
</evidence>
<evidence type="ECO:0000259" key="14">
    <source>
        <dbReference type="PROSITE" id="PS50309"/>
    </source>
</evidence>
<evidence type="ECO:0000256" key="11">
    <source>
        <dbReference type="ARBA" id="ARBA00066265"/>
    </source>
</evidence>
<feature type="domain" description="Doublecortin" evidence="14">
    <location>
        <begin position="137"/>
        <end position="220"/>
    </location>
</feature>
<dbReference type="GO" id="GO:0060271">
    <property type="term" value="P:cilium assembly"/>
    <property type="evidence" value="ECO:0007669"/>
    <property type="project" value="TreeGrafter"/>
</dbReference>
<protein>
    <recommendedName>
        <fullName evidence="12">Doublecortin domain-containing protein 2</fullName>
    </recommendedName>
</protein>
<name>A0A9D3MXZ7_ANGAN</name>
<dbReference type="SUPFAM" id="SSF89837">
    <property type="entry name" value="Doublecortin (DC)"/>
    <property type="match status" value="2"/>
</dbReference>
<dbReference type="GO" id="GO:0048813">
    <property type="term" value="P:dendrite morphogenesis"/>
    <property type="evidence" value="ECO:0007669"/>
    <property type="project" value="TreeGrafter"/>
</dbReference>
<reference evidence="15" key="1">
    <citation type="submission" date="2021-01" db="EMBL/GenBank/DDBJ databases">
        <title>A chromosome-scale assembly of European eel, Anguilla anguilla.</title>
        <authorList>
            <person name="Henkel C."/>
            <person name="Jong-Raadsen S.A."/>
            <person name="Dufour S."/>
            <person name="Weltzien F.-A."/>
            <person name="Palstra A.P."/>
            <person name="Pelster B."/>
            <person name="Spaink H.P."/>
            <person name="Van Den Thillart G.E."/>
            <person name="Jansen H."/>
            <person name="Zahm M."/>
            <person name="Klopp C."/>
            <person name="Cedric C."/>
            <person name="Louis A."/>
            <person name="Berthelot C."/>
            <person name="Parey E."/>
            <person name="Roest Crollius H."/>
            <person name="Montfort J."/>
            <person name="Robinson-Rechavi M."/>
            <person name="Bucao C."/>
            <person name="Bouchez O."/>
            <person name="Gislard M."/>
            <person name="Lluch J."/>
            <person name="Milhes M."/>
            <person name="Lampietro C."/>
            <person name="Lopez Roques C."/>
            <person name="Donnadieu C."/>
            <person name="Braasch I."/>
            <person name="Desvignes T."/>
            <person name="Postlethwait J."/>
            <person name="Bobe J."/>
            <person name="Guiguen Y."/>
            <person name="Dirks R."/>
        </authorList>
    </citation>
    <scope>NUCLEOTIDE SEQUENCE</scope>
    <source>
        <strain evidence="15">Tag_6206</strain>
        <tissue evidence="15">Liver</tissue>
    </source>
</reference>
<feature type="compositionally biased region" description="Basic and acidic residues" evidence="13">
    <location>
        <begin position="516"/>
        <end position="532"/>
    </location>
</feature>
<dbReference type="GO" id="GO:0005815">
    <property type="term" value="C:microtubule organizing center"/>
    <property type="evidence" value="ECO:0007669"/>
    <property type="project" value="TreeGrafter"/>
</dbReference>
<evidence type="ECO:0000256" key="10">
    <source>
        <dbReference type="ARBA" id="ARBA00057353"/>
    </source>
</evidence>
<evidence type="ECO:0000256" key="2">
    <source>
        <dbReference type="ARBA" id="ARBA00022490"/>
    </source>
</evidence>
<feature type="region of interest" description="Disordered" evidence="13">
    <location>
        <begin position="301"/>
        <end position="532"/>
    </location>
</feature>
<evidence type="ECO:0000313" key="16">
    <source>
        <dbReference type="Proteomes" id="UP001044222"/>
    </source>
</evidence>
<dbReference type="GO" id="GO:1902017">
    <property type="term" value="P:regulation of cilium assembly"/>
    <property type="evidence" value="ECO:0007669"/>
    <property type="project" value="TreeGrafter"/>
</dbReference>
<evidence type="ECO:0000256" key="12">
    <source>
        <dbReference type="ARBA" id="ARBA00072980"/>
    </source>
</evidence>
<dbReference type="GO" id="GO:0060091">
    <property type="term" value="C:kinocilium"/>
    <property type="evidence" value="ECO:0007669"/>
    <property type="project" value="UniProtKB-SubCell"/>
</dbReference>
<keyword evidence="6" id="KW-0524">Neurogenesis</keyword>
<evidence type="ECO:0000256" key="8">
    <source>
        <dbReference type="ARBA" id="ARBA00023273"/>
    </source>
</evidence>
<evidence type="ECO:0000256" key="7">
    <source>
        <dbReference type="ARBA" id="ARBA00023212"/>
    </source>
</evidence>
<comment type="subunit">
    <text evidence="11">Interacts with DVL1, DVL2 and DVL3.</text>
</comment>
<proteinExistence type="predicted"/>
<evidence type="ECO:0000256" key="5">
    <source>
        <dbReference type="ARBA" id="ARBA00022794"/>
    </source>
</evidence>
<dbReference type="GO" id="GO:0001764">
    <property type="term" value="P:neuron migration"/>
    <property type="evidence" value="ECO:0007669"/>
    <property type="project" value="TreeGrafter"/>
</dbReference>
<evidence type="ECO:0000256" key="13">
    <source>
        <dbReference type="SAM" id="MobiDB-lite"/>
    </source>
</evidence>
<comment type="subcellular location">
    <subcellularLocation>
        <location evidence="9">Cell projection</location>
        <location evidence="9">Kinocilium</location>
    </subcellularLocation>
    <subcellularLocation>
        <location evidence="1">Cytoplasm</location>
        <location evidence="1">Cytoskeleton</location>
        <location evidence="1">Cilium axoneme</location>
    </subcellularLocation>
</comment>
<comment type="caution">
    <text evidence="15">The sequence shown here is derived from an EMBL/GenBank/DDBJ whole genome shotgun (WGS) entry which is preliminary data.</text>
</comment>
<keyword evidence="2" id="KW-0963">Cytoplasm</keyword>
<dbReference type="InterPro" id="IPR036572">
    <property type="entry name" value="Doublecortin_dom_sf"/>
</dbReference>
<dbReference type="Proteomes" id="UP001044222">
    <property type="component" value="Unassembled WGS sequence"/>
</dbReference>
<feature type="compositionally biased region" description="Acidic residues" evidence="13">
    <location>
        <begin position="493"/>
        <end position="515"/>
    </location>
</feature>
<keyword evidence="5" id="KW-0970">Cilium biogenesis/degradation</keyword>